<feature type="region of interest" description="Disordered" evidence="5">
    <location>
        <begin position="986"/>
        <end position="1009"/>
    </location>
</feature>
<dbReference type="InterPro" id="IPR019826">
    <property type="entry name" value="Carboxylesterase_B_AS"/>
</dbReference>
<evidence type="ECO:0000256" key="4">
    <source>
        <dbReference type="ARBA" id="ARBA00023180"/>
    </source>
</evidence>
<dbReference type="InterPro" id="IPR029058">
    <property type="entry name" value="AB_hydrolase_fold"/>
</dbReference>
<name>A0ABQ9IGX4_9NEOP</name>
<evidence type="ECO:0000313" key="8">
    <source>
        <dbReference type="Proteomes" id="UP001159363"/>
    </source>
</evidence>
<keyword evidence="3" id="KW-0378">Hydrolase</keyword>
<sequence length="1148" mass="127551">MLFLWLQSPQPVKPWTGVRDALEQGTYCPQAVMNNTSANMSEDCLYLNVYIPQNPEKTHRPAASSGTIITCENPPATPLGVKPSSPWWEARHKGSDSTVSSAIAHCRKQVASSAVPTKGLTVIVWIHGGGFTAGSGIRDLYGPDNLMNNTAILVTLNYRLGALGKSSQITMAPAPMSFIVRISNPWVKVLRVLSGRHPLPFLQNSPLVWETRDIRGLPVVVANPLAQDRQPAESSGEDHYTSHFSAPRDPPHRFDRWATSSRCASPSHAELPRFPKSMTMALSHRPVGSRASVRALVLQCCNVKLMYAAGFLSMEHPDMTSNAGMKDQVAALRWVKRNIAHFGGNPDDVTVFGESAGGMSVELLLLSSMTEGLFHRAISQSGSAVTIASSPNHNGTLDVVLLGKVLGHNATDANGLVKFLRSVTVEDILKAQNLLPIQSITRLLPRRTEFDFRLGSPRIFARNRAGRCSAGFLGDLPAILYCCLLVSLQGAASSSISFFPTVDAKTQEGREVFLADVPEKMLRAGKGLKIPYITGINSRELKMIETGLTQATLNNYNNNPEMLIPSSLNIQKGTAESRELAAKIKSFYFGNKTISFDTLSKLVDRRGVWKVPECARVHSLPVVATRQRSTATGGPRASFQNSSALGSVMSDNFMIYSVHRSAMLHINYGSSPLYTYIFTYDGTLRIQLGNFTTKGKFCRRLTNHVPEFVHMIPKHSIWGVGNKATGRSPCSAIPERQRPYWIWVTSTFILYKCTGRGKQRDIAYSVNKDLETRHQADKILAQKADEIRKSSDTRLREKIAAWGISNVMKTKVKMGMIPKRDECAIIYLDMVPGLGMHWVTYVKGGKHADDYGSFGNLRPPPELQWPSNTLHDFSPMVPPGFKLVVAPQSIIYVLVIAKKAHVVVVTVVDQHEELSLETYPRLPASQRINWMVKSIFASEKLRYIIVGLQTGRPHNVRLHCIVDQIIAPPQTHAIIHAPDCDVDSLQVEHEPSAHSQQPDSKNDAASQARRCRVHCRRQSLVSSKVMGTVKMKVTDQGRGHPDPIWPLTTGMTENERPGHADDMAYLFYISYVPYSPNSDDLAVIRHFTNMWVDFAVTGNPSVHESVKWTPATKKNHTYLHLDVELSLRQDMLKERMAFWDQVYETYRK</sequence>
<dbReference type="SUPFAM" id="SSF53474">
    <property type="entry name" value="alpha/beta-Hydrolases"/>
    <property type="match status" value="3"/>
</dbReference>
<gene>
    <name evidence="7" type="ORF">PR048_000752</name>
</gene>
<dbReference type="Pfam" id="PF00135">
    <property type="entry name" value="COesterase"/>
    <property type="match status" value="4"/>
</dbReference>
<dbReference type="EMBL" id="JARBHB010000001">
    <property type="protein sequence ID" value="KAJ8895420.1"/>
    <property type="molecule type" value="Genomic_DNA"/>
</dbReference>
<keyword evidence="4" id="KW-0325">Glycoprotein</keyword>
<reference evidence="7 8" key="1">
    <citation type="submission" date="2023-02" db="EMBL/GenBank/DDBJ databases">
        <title>LHISI_Scaffold_Assembly.</title>
        <authorList>
            <person name="Stuart O.P."/>
            <person name="Cleave R."/>
            <person name="Magrath M.J.L."/>
            <person name="Mikheyev A.S."/>
        </authorList>
    </citation>
    <scope>NUCLEOTIDE SEQUENCE [LARGE SCALE GENOMIC DNA]</scope>
    <source>
        <strain evidence="7">Daus_M_001</strain>
        <tissue evidence="7">Leg muscle</tissue>
    </source>
</reference>
<dbReference type="Proteomes" id="UP001159363">
    <property type="component" value="Chromosome 1"/>
</dbReference>
<feature type="region of interest" description="Disordered" evidence="5">
    <location>
        <begin position="229"/>
        <end position="248"/>
    </location>
</feature>
<dbReference type="PANTHER" id="PTHR11559">
    <property type="entry name" value="CARBOXYLESTERASE"/>
    <property type="match status" value="1"/>
</dbReference>
<comment type="caution">
    <text evidence="7">The sequence shown here is derived from an EMBL/GenBank/DDBJ whole genome shotgun (WGS) entry which is preliminary data.</text>
</comment>
<evidence type="ECO:0000259" key="6">
    <source>
        <dbReference type="Pfam" id="PF00135"/>
    </source>
</evidence>
<dbReference type="Gene3D" id="3.40.50.1820">
    <property type="entry name" value="alpha/beta hydrolase"/>
    <property type="match status" value="2"/>
</dbReference>
<protein>
    <recommendedName>
        <fullName evidence="6">Carboxylesterase type B domain-containing protein</fullName>
    </recommendedName>
</protein>
<dbReference type="InterPro" id="IPR019819">
    <property type="entry name" value="Carboxylesterase_B_CS"/>
</dbReference>
<accession>A0ABQ9IGX4</accession>
<evidence type="ECO:0000313" key="7">
    <source>
        <dbReference type="EMBL" id="KAJ8895420.1"/>
    </source>
</evidence>
<evidence type="ECO:0000256" key="2">
    <source>
        <dbReference type="ARBA" id="ARBA00022487"/>
    </source>
</evidence>
<feature type="domain" description="Carboxylesterase type B" evidence="6">
    <location>
        <begin position="116"/>
        <end position="164"/>
    </location>
</feature>
<feature type="compositionally biased region" description="Polar residues" evidence="5">
    <location>
        <begin position="993"/>
        <end position="1005"/>
    </location>
</feature>
<keyword evidence="2" id="KW-0719">Serine esterase</keyword>
<evidence type="ECO:0000256" key="5">
    <source>
        <dbReference type="SAM" id="MobiDB-lite"/>
    </source>
</evidence>
<dbReference type="InterPro" id="IPR002018">
    <property type="entry name" value="CarbesteraseB"/>
</dbReference>
<feature type="domain" description="Carboxylesterase type B" evidence="6">
    <location>
        <begin position="1053"/>
        <end position="1139"/>
    </location>
</feature>
<dbReference type="PROSITE" id="PS00941">
    <property type="entry name" value="CARBOXYLESTERASE_B_2"/>
    <property type="match status" value="1"/>
</dbReference>
<comment type="similarity">
    <text evidence="1">Belongs to the type-B carboxylesterase/lipase family.</text>
</comment>
<evidence type="ECO:0000256" key="1">
    <source>
        <dbReference type="ARBA" id="ARBA00005964"/>
    </source>
</evidence>
<dbReference type="InterPro" id="IPR050309">
    <property type="entry name" value="Type-B_Carboxylest/Lipase"/>
</dbReference>
<proteinExistence type="inferred from homology"/>
<organism evidence="7 8">
    <name type="scientific">Dryococelus australis</name>
    <dbReference type="NCBI Taxonomy" id="614101"/>
    <lineage>
        <taxon>Eukaryota</taxon>
        <taxon>Metazoa</taxon>
        <taxon>Ecdysozoa</taxon>
        <taxon>Arthropoda</taxon>
        <taxon>Hexapoda</taxon>
        <taxon>Insecta</taxon>
        <taxon>Pterygota</taxon>
        <taxon>Neoptera</taxon>
        <taxon>Polyneoptera</taxon>
        <taxon>Phasmatodea</taxon>
        <taxon>Verophasmatodea</taxon>
        <taxon>Anareolatae</taxon>
        <taxon>Phasmatidae</taxon>
        <taxon>Eurycanthinae</taxon>
        <taxon>Dryococelus</taxon>
    </lineage>
</organism>
<dbReference type="PROSITE" id="PS00122">
    <property type="entry name" value="CARBOXYLESTERASE_B_1"/>
    <property type="match status" value="1"/>
</dbReference>
<keyword evidence="8" id="KW-1185">Reference proteome</keyword>
<feature type="domain" description="Carboxylesterase type B" evidence="6">
    <location>
        <begin position="310"/>
        <end position="591"/>
    </location>
</feature>
<feature type="domain" description="Carboxylesterase type B" evidence="6">
    <location>
        <begin position="7"/>
        <end position="58"/>
    </location>
</feature>
<evidence type="ECO:0000256" key="3">
    <source>
        <dbReference type="ARBA" id="ARBA00022801"/>
    </source>
</evidence>